<dbReference type="RefSeq" id="WP_266086454.1">
    <property type="nucleotide sequence ID" value="NZ_RKLV01000003.1"/>
</dbReference>
<dbReference type="InterPro" id="IPR029063">
    <property type="entry name" value="SAM-dependent_MTases_sf"/>
</dbReference>
<dbReference type="AlphaFoldDB" id="A0A9Q4C3W1"/>
<dbReference type="PANTHER" id="PTHR34203:SF15">
    <property type="entry name" value="SLL1173 PROTEIN"/>
    <property type="match status" value="1"/>
</dbReference>
<dbReference type="GO" id="GO:0008168">
    <property type="term" value="F:methyltransferase activity"/>
    <property type="evidence" value="ECO:0007669"/>
    <property type="project" value="UniProtKB-KW"/>
</dbReference>
<keyword evidence="2" id="KW-0808">Transferase</keyword>
<proteinExistence type="predicted"/>
<dbReference type="PANTHER" id="PTHR34203">
    <property type="entry name" value="METHYLTRANSFERASE, FKBM FAMILY PROTEIN"/>
    <property type="match status" value="1"/>
</dbReference>
<dbReference type="Gene3D" id="3.40.50.150">
    <property type="entry name" value="Vaccinia Virus protein VP39"/>
    <property type="match status" value="1"/>
</dbReference>
<gene>
    <name evidence="2" type="ORF">EGH25_04505</name>
</gene>
<evidence type="ECO:0000259" key="1">
    <source>
        <dbReference type="Pfam" id="PF05050"/>
    </source>
</evidence>
<dbReference type="InterPro" id="IPR006342">
    <property type="entry name" value="FkbM_mtfrase"/>
</dbReference>
<comment type="caution">
    <text evidence="2">The sequence shown here is derived from an EMBL/GenBank/DDBJ whole genome shotgun (WGS) entry which is preliminary data.</text>
</comment>
<dbReference type="EMBL" id="RKLV01000003">
    <property type="protein sequence ID" value="MCX2818612.1"/>
    <property type="molecule type" value="Genomic_DNA"/>
</dbReference>
<accession>A0A9Q4C3W1</accession>
<feature type="domain" description="Methyltransferase FkbM" evidence="1">
    <location>
        <begin position="97"/>
        <end position="255"/>
    </location>
</feature>
<evidence type="ECO:0000313" key="3">
    <source>
        <dbReference type="Proteomes" id="UP001149411"/>
    </source>
</evidence>
<evidence type="ECO:0000313" key="2">
    <source>
        <dbReference type="EMBL" id="MCX2818612.1"/>
    </source>
</evidence>
<sequence length="272" mass="29565">MSGLVDLLEKVRETVYRGPIKRAVVAMGLEPRLKTAYSALLSTASNDETVTHDVAGVEATFRVSTGMEVQRFRGLMNEQGVVKSILSDITEEDVFYDVGANVGLYTCFVSQVSESTVAFEPHPENVDRLRENLVLNDIGNIEVREEALSHTNGDAELAVTGADVAGEGTHALATGSEEKTVGIRTIRADSLSPEVPNPDVVKIDVEGAEISVLRGMGDLLDSCRLVYCETHPERLEERGESHDEVVKLLTGSGFSVEEIESRGEETFLRAVK</sequence>
<reference evidence="2" key="1">
    <citation type="submission" date="2022-09" db="EMBL/GenBank/DDBJ databases">
        <title>Haloadaptaus new haloarchaeum isolated from saline soil.</title>
        <authorList>
            <person name="Duran-Viseras A."/>
            <person name="Sanchez-Porro C."/>
            <person name="Ventosa A."/>
        </authorList>
    </citation>
    <scope>NUCLEOTIDE SEQUENCE</scope>
    <source>
        <strain evidence="2">F3-133</strain>
    </source>
</reference>
<protein>
    <submittedName>
        <fullName evidence="2">FkbM family methyltransferase</fullName>
    </submittedName>
</protein>
<dbReference type="Proteomes" id="UP001149411">
    <property type="component" value="Unassembled WGS sequence"/>
</dbReference>
<dbReference type="GO" id="GO:0032259">
    <property type="term" value="P:methylation"/>
    <property type="evidence" value="ECO:0007669"/>
    <property type="project" value="UniProtKB-KW"/>
</dbReference>
<dbReference type="InterPro" id="IPR052514">
    <property type="entry name" value="SAM-dependent_MTase"/>
</dbReference>
<dbReference type="SUPFAM" id="SSF53335">
    <property type="entry name" value="S-adenosyl-L-methionine-dependent methyltransferases"/>
    <property type="match status" value="1"/>
</dbReference>
<keyword evidence="3" id="KW-1185">Reference proteome</keyword>
<organism evidence="2 3">
    <name type="scientific">Halorutilus salinus</name>
    <dbReference type="NCBI Taxonomy" id="2487751"/>
    <lineage>
        <taxon>Archaea</taxon>
        <taxon>Methanobacteriati</taxon>
        <taxon>Methanobacteriota</taxon>
        <taxon>Stenosarchaea group</taxon>
        <taxon>Halobacteria</taxon>
        <taxon>Halorutilales</taxon>
        <taxon>Halorutilaceae</taxon>
        <taxon>Halorutilus</taxon>
    </lineage>
</organism>
<name>A0A9Q4C3W1_9EURY</name>
<dbReference type="NCBIfam" id="TIGR01444">
    <property type="entry name" value="fkbM_fam"/>
    <property type="match status" value="1"/>
</dbReference>
<keyword evidence="2" id="KW-0489">Methyltransferase</keyword>
<dbReference type="Pfam" id="PF05050">
    <property type="entry name" value="Methyltransf_21"/>
    <property type="match status" value="1"/>
</dbReference>